<gene>
    <name evidence="1" type="ORF">GCM10008983_05950</name>
</gene>
<sequence>MMEEQQKMIQQWASKHNWSTYVQMRLEVIIDGKVNLDTAADELD</sequence>
<keyword evidence="2" id="KW-1185">Reference proteome</keyword>
<evidence type="ECO:0000313" key="2">
    <source>
        <dbReference type="Proteomes" id="UP001501459"/>
    </source>
</evidence>
<name>A0ABN0Z4R9_9BACI</name>
<dbReference type="Proteomes" id="UP001501459">
    <property type="component" value="Unassembled WGS sequence"/>
</dbReference>
<dbReference type="EMBL" id="BAAADM010000014">
    <property type="protein sequence ID" value="GAA0432196.1"/>
    <property type="molecule type" value="Genomic_DNA"/>
</dbReference>
<accession>A0ABN0Z4R9</accession>
<evidence type="ECO:0000313" key="1">
    <source>
        <dbReference type="EMBL" id="GAA0432196.1"/>
    </source>
</evidence>
<reference evidence="1 2" key="1">
    <citation type="journal article" date="2019" name="Int. J. Syst. Evol. Microbiol.">
        <title>The Global Catalogue of Microorganisms (GCM) 10K type strain sequencing project: providing services to taxonomists for standard genome sequencing and annotation.</title>
        <authorList>
            <consortium name="The Broad Institute Genomics Platform"/>
            <consortium name="The Broad Institute Genome Sequencing Center for Infectious Disease"/>
            <person name="Wu L."/>
            <person name="Ma J."/>
        </authorList>
    </citation>
    <scope>NUCLEOTIDE SEQUENCE [LARGE SCALE GENOMIC DNA]</scope>
    <source>
        <strain evidence="1 2">JCM 12149</strain>
    </source>
</reference>
<comment type="caution">
    <text evidence="1">The sequence shown here is derived from an EMBL/GenBank/DDBJ whole genome shotgun (WGS) entry which is preliminary data.</text>
</comment>
<proteinExistence type="predicted"/>
<organism evidence="1 2">
    <name type="scientific">Lentibacillus halophilus</name>
    <dbReference type="NCBI Taxonomy" id="295065"/>
    <lineage>
        <taxon>Bacteria</taxon>
        <taxon>Bacillati</taxon>
        <taxon>Bacillota</taxon>
        <taxon>Bacilli</taxon>
        <taxon>Bacillales</taxon>
        <taxon>Bacillaceae</taxon>
        <taxon>Lentibacillus</taxon>
    </lineage>
</organism>
<protein>
    <submittedName>
        <fullName evidence="1">Uncharacterized protein</fullName>
    </submittedName>
</protein>